<dbReference type="InterPro" id="IPR004333">
    <property type="entry name" value="SBP_dom"/>
</dbReference>
<name>A0AA51BM11_9ERIC</name>
<dbReference type="PANTHER" id="PTHR31251:SF207">
    <property type="entry name" value="SQUAMOSA PROMOTER-BINDING-LIKE PROTEIN 13A-RELATED"/>
    <property type="match status" value="1"/>
</dbReference>
<dbReference type="SUPFAM" id="SSF103612">
    <property type="entry name" value="SBT domain"/>
    <property type="match status" value="1"/>
</dbReference>
<evidence type="ECO:0000256" key="10">
    <source>
        <dbReference type="PROSITE-ProRule" id="PRU00470"/>
    </source>
</evidence>
<dbReference type="FunFam" id="4.10.1100.10:FF:000001">
    <property type="entry name" value="Squamosa promoter-binding-like protein 14"/>
    <property type="match status" value="1"/>
</dbReference>
<dbReference type="EMBL" id="OR060837">
    <property type="protein sequence ID" value="WMI30903.1"/>
    <property type="molecule type" value="mRNA"/>
</dbReference>
<keyword evidence="7" id="KW-0804">Transcription</keyword>
<evidence type="ECO:0000256" key="7">
    <source>
        <dbReference type="ARBA" id="ARBA00023163"/>
    </source>
</evidence>
<gene>
    <name evidence="12" type="primary">SPL2</name>
</gene>
<keyword evidence="4" id="KW-0862">Zinc</keyword>
<evidence type="ECO:0000313" key="12">
    <source>
        <dbReference type="EMBL" id="WMI30903.1"/>
    </source>
</evidence>
<evidence type="ECO:0000256" key="2">
    <source>
        <dbReference type="ARBA" id="ARBA00022723"/>
    </source>
</evidence>
<organism evidence="12">
    <name type="scientific">Diospyros sp. 'deyangshi'</name>
    <dbReference type="NCBI Taxonomy" id="2021615"/>
    <lineage>
        <taxon>Eukaryota</taxon>
        <taxon>Viridiplantae</taxon>
        <taxon>Streptophyta</taxon>
        <taxon>Embryophyta</taxon>
        <taxon>Tracheophyta</taxon>
        <taxon>Spermatophyta</taxon>
        <taxon>Magnoliopsida</taxon>
        <taxon>eudicotyledons</taxon>
        <taxon>Gunneridae</taxon>
        <taxon>Pentapetalae</taxon>
        <taxon>asterids</taxon>
        <taxon>Ericales</taxon>
        <taxon>Ebenaceae</taxon>
        <taxon>Diospyros</taxon>
    </lineage>
</organism>
<proteinExistence type="evidence at transcript level"/>
<keyword evidence="3 10" id="KW-0863">Zinc-finger</keyword>
<keyword evidence="6" id="KW-0238">DNA-binding</keyword>
<dbReference type="GO" id="GO:0005634">
    <property type="term" value="C:nucleus"/>
    <property type="evidence" value="ECO:0007669"/>
    <property type="project" value="UniProtKB-SubCell"/>
</dbReference>
<evidence type="ECO:0000256" key="3">
    <source>
        <dbReference type="ARBA" id="ARBA00022771"/>
    </source>
</evidence>
<dbReference type="PANTHER" id="PTHR31251">
    <property type="entry name" value="SQUAMOSA PROMOTER-BINDING-LIKE PROTEIN 4"/>
    <property type="match status" value="1"/>
</dbReference>
<evidence type="ECO:0000259" key="11">
    <source>
        <dbReference type="PROSITE" id="PS51141"/>
    </source>
</evidence>
<accession>A0AA51BM11</accession>
<evidence type="ECO:0000256" key="4">
    <source>
        <dbReference type="ARBA" id="ARBA00022833"/>
    </source>
</evidence>
<dbReference type="InterPro" id="IPR044817">
    <property type="entry name" value="SBP-like"/>
</dbReference>
<feature type="domain" description="SBP-type" evidence="11">
    <location>
        <begin position="90"/>
        <end position="167"/>
    </location>
</feature>
<evidence type="ECO:0000256" key="1">
    <source>
        <dbReference type="ARBA" id="ARBA00004123"/>
    </source>
</evidence>
<evidence type="ECO:0000256" key="9">
    <source>
        <dbReference type="ARBA" id="ARBA00056472"/>
    </source>
</evidence>
<comment type="subcellular location">
    <subcellularLocation>
        <location evidence="1">Nucleus</location>
    </subcellularLocation>
</comment>
<evidence type="ECO:0000256" key="5">
    <source>
        <dbReference type="ARBA" id="ARBA00023015"/>
    </source>
</evidence>
<sequence>MKLRAAMERELKKSLWNFTELGRREEGARFAAQVGSNSSGVNKNAGGFEVDLKLGGLGGSGAGSLDKLKGPRGSTIVPSKRTRALGATLDVSCLVDGCTSDLSKCREYYRRHRVCEHHSKTTVVTIGGKEQRFCQQCSRFHSLGEFDEEKRSCRKRLECHNRRRRKSQPKAFYTSYGSSSLNHQGARLLQFSGPQSHTACTTSNPGRVPTWPGTAKQQREFDVVDQQSRPLNSSACIYGGGDNKFPFWLHNDNAERSYVALPEVSIRQQQAANGCNSSAIDNSKRALSLLSMHHPLHALPTRVGQSEQQNVVKFNQPVGSRMGFGSPVQYPSSQGMTKAPTTPPVLVSQVSNTTNLCSGILEVPPDGLLEKGVSQVLPFSWK</sequence>
<evidence type="ECO:0000256" key="8">
    <source>
        <dbReference type="ARBA" id="ARBA00023242"/>
    </source>
</evidence>
<evidence type="ECO:0000256" key="6">
    <source>
        <dbReference type="ARBA" id="ARBA00023125"/>
    </source>
</evidence>
<dbReference type="GO" id="GO:0003677">
    <property type="term" value="F:DNA binding"/>
    <property type="evidence" value="ECO:0007669"/>
    <property type="project" value="UniProtKB-KW"/>
</dbReference>
<dbReference type="GO" id="GO:0008270">
    <property type="term" value="F:zinc ion binding"/>
    <property type="evidence" value="ECO:0007669"/>
    <property type="project" value="UniProtKB-KW"/>
</dbReference>
<comment type="function">
    <text evidence="9">Probable transcriptional factor. Binds to the promoter of the SQUAMOSA gene.</text>
</comment>
<dbReference type="Pfam" id="PF03110">
    <property type="entry name" value="SBP"/>
    <property type="match status" value="1"/>
</dbReference>
<dbReference type="AlphaFoldDB" id="A0AA51BM11"/>
<keyword evidence="5" id="KW-0805">Transcription regulation</keyword>
<protein>
    <submittedName>
        <fullName evidence="12">Squamosa promter-binding-like protein 2</fullName>
    </submittedName>
</protein>
<keyword evidence="2" id="KW-0479">Metal-binding</keyword>
<dbReference type="Gene3D" id="4.10.1100.10">
    <property type="entry name" value="Transcription factor, SBP-box domain"/>
    <property type="match status" value="1"/>
</dbReference>
<dbReference type="InterPro" id="IPR036893">
    <property type="entry name" value="SBP_sf"/>
</dbReference>
<reference evidence="12" key="1">
    <citation type="submission" date="2023-05" db="EMBL/GenBank/DDBJ databases">
        <authorList>
            <person name="L J."/>
        </authorList>
    </citation>
    <scope>NUCLEOTIDE SEQUENCE</scope>
</reference>
<dbReference type="PROSITE" id="PS51141">
    <property type="entry name" value="ZF_SBP"/>
    <property type="match status" value="1"/>
</dbReference>
<keyword evidence="8" id="KW-0539">Nucleus</keyword>